<protein>
    <recommendedName>
        <fullName evidence="4">FLYWCH-type domain-containing protein</fullName>
    </recommendedName>
</protein>
<name>A0AAW1UU79_9CUCU</name>
<dbReference type="Pfam" id="PF04500">
    <property type="entry name" value="FLYWCH"/>
    <property type="match status" value="1"/>
</dbReference>
<dbReference type="EMBL" id="JARQZJ010000093">
    <property type="protein sequence ID" value="KAK9884698.1"/>
    <property type="molecule type" value="Genomic_DNA"/>
</dbReference>
<dbReference type="GO" id="GO:0008270">
    <property type="term" value="F:zinc ion binding"/>
    <property type="evidence" value="ECO:0007669"/>
    <property type="project" value="UniProtKB-KW"/>
</dbReference>
<evidence type="ECO:0000313" key="6">
    <source>
        <dbReference type="Proteomes" id="UP001431783"/>
    </source>
</evidence>
<evidence type="ECO:0000256" key="3">
    <source>
        <dbReference type="ARBA" id="ARBA00022833"/>
    </source>
</evidence>
<sequence length="89" mass="10503">MLCHIYFDVGIKNPKIILDGHDFTCHRKERNKTMWMCCSYYKTKCKTKLSTSGRVVVIYGEEHNHPPKEKVGIKNILPQQVTIIRKFQH</sequence>
<reference evidence="5 6" key="1">
    <citation type="submission" date="2023-03" db="EMBL/GenBank/DDBJ databases">
        <title>Genome insight into feeding habits of ladybird beetles.</title>
        <authorList>
            <person name="Li H.-S."/>
            <person name="Huang Y.-H."/>
            <person name="Pang H."/>
        </authorList>
    </citation>
    <scope>NUCLEOTIDE SEQUENCE [LARGE SCALE GENOMIC DNA]</scope>
    <source>
        <strain evidence="5">SYSU_2023b</strain>
        <tissue evidence="5">Whole body</tissue>
    </source>
</reference>
<feature type="domain" description="FLYWCH-type" evidence="4">
    <location>
        <begin position="13"/>
        <end position="65"/>
    </location>
</feature>
<keyword evidence="6" id="KW-1185">Reference proteome</keyword>
<dbReference type="Gene3D" id="2.20.25.240">
    <property type="match status" value="1"/>
</dbReference>
<comment type="caution">
    <text evidence="5">The sequence shown here is derived from an EMBL/GenBank/DDBJ whole genome shotgun (WGS) entry which is preliminary data.</text>
</comment>
<keyword evidence="2" id="KW-0863">Zinc-finger</keyword>
<evidence type="ECO:0000256" key="2">
    <source>
        <dbReference type="ARBA" id="ARBA00022771"/>
    </source>
</evidence>
<dbReference type="Proteomes" id="UP001431783">
    <property type="component" value="Unassembled WGS sequence"/>
</dbReference>
<evidence type="ECO:0000313" key="5">
    <source>
        <dbReference type="EMBL" id="KAK9884698.1"/>
    </source>
</evidence>
<keyword evidence="3" id="KW-0862">Zinc</keyword>
<keyword evidence="1" id="KW-0479">Metal-binding</keyword>
<accession>A0AAW1UU79</accession>
<dbReference type="InterPro" id="IPR007588">
    <property type="entry name" value="Znf_FLYWCH"/>
</dbReference>
<gene>
    <name evidence="5" type="ORF">WA026_007544</name>
</gene>
<organism evidence="5 6">
    <name type="scientific">Henosepilachna vigintioctopunctata</name>
    <dbReference type="NCBI Taxonomy" id="420089"/>
    <lineage>
        <taxon>Eukaryota</taxon>
        <taxon>Metazoa</taxon>
        <taxon>Ecdysozoa</taxon>
        <taxon>Arthropoda</taxon>
        <taxon>Hexapoda</taxon>
        <taxon>Insecta</taxon>
        <taxon>Pterygota</taxon>
        <taxon>Neoptera</taxon>
        <taxon>Endopterygota</taxon>
        <taxon>Coleoptera</taxon>
        <taxon>Polyphaga</taxon>
        <taxon>Cucujiformia</taxon>
        <taxon>Coccinelloidea</taxon>
        <taxon>Coccinellidae</taxon>
        <taxon>Epilachninae</taxon>
        <taxon>Epilachnini</taxon>
        <taxon>Henosepilachna</taxon>
    </lineage>
</organism>
<proteinExistence type="predicted"/>
<evidence type="ECO:0000259" key="4">
    <source>
        <dbReference type="Pfam" id="PF04500"/>
    </source>
</evidence>
<dbReference type="AlphaFoldDB" id="A0AAW1UU79"/>
<evidence type="ECO:0000256" key="1">
    <source>
        <dbReference type="ARBA" id="ARBA00022723"/>
    </source>
</evidence>